<dbReference type="SUPFAM" id="SSF118310">
    <property type="entry name" value="AN1-like Zinc finger"/>
    <property type="match status" value="1"/>
</dbReference>
<accession>A0ABR2U936</accession>
<evidence type="ECO:0000256" key="2">
    <source>
        <dbReference type="ARBA" id="ARBA00022723"/>
    </source>
</evidence>
<keyword evidence="4" id="KW-0862">Zinc</keyword>
<dbReference type="InterPro" id="IPR035896">
    <property type="entry name" value="AN1-like_Znf"/>
</dbReference>
<evidence type="ECO:0000313" key="9">
    <source>
        <dbReference type="Proteomes" id="UP001396334"/>
    </source>
</evidence>
<reference evidence="8 9" key="1">
    <citation type="journal article" date="2024" name="G3 (Bethesda)">
        <title>Genome assembly of Hibiscus sabdariffa L. provides insights into metabolisms of medicinal natural products.</title>
        <authorList>
            <person name="Kim T."/>
        </authorList>
    </citation>
    <scope>NUCLEOTIDE SEQUENCE [LARGE SCALE GENOMIC DNA]</scope>
    <source>
        <strain evidence="8">TK-2024</strain>
        <tissue evidence="8">Old leaves</tissue>
    </source>
</reference>
<gene>
    <name evidence="8" type="ORF">V6N11_051930</name>
</gene>
<protein>
    <submittedName>
        <fullName evidence="8">Uncharacterized protein</fullName>
    </submittedName>
</protein>
<keyword evidence="3 5" id="KW-0863">Zinc-finger</keyword>
<dbReference type="Gene3D" id="4.10.1110.10">
    <property type="entry name" value="AN1-like Zinc finger"/>
    <property type="match status" value="1"/>
</dbReference>
<evidence type="ECO:0000256" key="3">
    <source>
        <dbReference type="ARBA" id="ARBA00022771"/>
    </source>
</evidence>
<dbReference type="SUPFAM" id="SSF57716">
    <property type="entry name" value="Glucocorticoid receptor-like (DNA-binding domain)"/>
    <property type="match status" value="1"/>
</dbReference>
<proteinExistence type="predicted"/>
<name>A0ABR2U936_9ROSI</name>
<evidence type="ECO:0000259" key="6">
    <source>
        <dbReference type="PROSITE" id="PS51036"/>
    </source>
</evidence>
<evidence type="ECO:0000256" key="5">
    <source>
        <dbReference type="PROSITE-ProRule" id="PRU00449"/>
    </source>
</evidence>
<evidence type="ECO:0000256" key="4">
    <source>
        <dbReference type="ARBA" id="ARBA00022833"/>
    </source>
</evidence>
<organism evidence="8 9">
    <name type="scientific">Hibiscus sabdariffa</name>
    <name type="common">roselle</name>
    <dbReference type="NCBI Taxonomy" id="183260"/>
    <lineage>
        <taxon>Eukaryota</taxon>
        <taxon>Viridiplantae</taxon>
        <taxon>Streptophyta</taxon>
        <taxon>Embryophyta</taxon>
        <taxon>Tracheophyta</taxon>
        <taxon>Spermatophyta</taxon>
        <taxon>Magnoliopsida</taxon>
        <taxon>eudicotyledons</taxon>
        <taxon>Gunneridae</taxon>
        <taxon>Pentapetalae</taxon>
        <taxon>rosids</taxon>
        <taxon>malvids</taxon>
        <taxon>Malvales</taxon>
        <taxon>Malvaceae</taxon>
        <taxon>Malvoideae</taxon>
        <taxon>Hibiscus</taxon>
    </lineage>
</organism>
<dbReference type="PANTHER" id="PTHR10634:SF116">
    <property type="entry name" value="ZINC FINGER A20 AND AN1 DOMAIN-CONTAINING STRESS-ASSOCIATED PROTEIN 1"/>
    <property type="match status" value="1"/>
</dbReference>
<dbReference type="InterPro" id="IPR050652">
    <property type="entry name" value="AN1_A20_ZnFinger"/>
</dbReference>
<dbReference type="Proteomes" id="UP001396334">
    <property type="component" value="Unassembled WGS sequence"/>
</dbReference>
<comment type="caution">
    <text evidence="8">The sequence shown here is derived from an EMBL/GenBank/DDBJ whole genome shotgun (WGS) entry which is preliminary data.</text>
</comment>
<evidence type="ECO:0000313" key="8">
    <source>
        <dbReference type="EMBL" id="KAK9046028.1"/>
    </source>
</evidence>
<evidence type="ECO:0000259" key="7">
    <source>
        <dbReference type="PROSITE" id="PS51039"/>
    </source>
</evidence>
<dbReference type="PANTHER" id="PTHR10634">
    <property type="entry name" value="AN1-TYPE ZINC FINGER PROTEIN"/>
    <property type="match status" value="1"/>
</dbReference>
<dbReference type="InterPro" id="IPR002653">
    <property type="entry name" value="Znf_A20"/>
</dbReference>
<dbReference type="PROSITE" id="PS51036">
    <property type="entry name" value="ZF_A20"/>
    <property type="match status" value="1"/>
</dbReference>
<dbReference type="SMART" id="SM00154">
    <property type="entry name" value="ZnF_AN1"/>
    <property type="match status" value="1"/>
</dbReference>
<sequence>MGSEQNEGTSFPPSETKLCANGCGFFGTAQNMNLCSKCYRELRTVQEHAEKAKNAMAKSLTVKTRQEAIVVETLKPFEEMPSVVGSSVEQQWAEPKATNRCFACGKKVGLTGFKCRCECTFCGDHRYPEKHECSFDFKAAGRDAIAKANPVVKADKVERF</sequence>
<dbReference type="Pfam" id="PF01428">
    <property type="entry name" value="zf-AN1"/>
    <property type="match status" value="1"/>
</dbReference>
<dbReference type="Pfam" id="PF01754">
    <property type="entry name" value="zf-A20"/>
    <property type="match status" value="1"/>
</dbReference>
<dbReference type="InterPro" id="IPR000058">
    <property type="entry name" value="Znf_AN1"/>
</dbReference>
<dbReference type="PROSITE" id="PS51039">
    <property type="entry name" value="ZF_AN1"/>
    <property type="match status" value="1"/>
</dbReference>
<dbReference type="EMBL" id="JBBPBN010000001">
    <property type="protein sequence ID" value="KAK9046028.1"/>
    <property type="molecule type" value="Genomic_DNA"/>
</dbReference>
<feature type="domain" description="A20-type" evidence="6">
    <location>
        <begin position="13"/>
        <end position="47"/>
    </location>
</feature>
<keyword evidence="2" id="KW-0479">Metal-binding</keyword>
<dbReference type="SMART" id="SM00259">
    <property type="entry name" value="ZnF_A20"/>
    <property type="match status" value="1"/>
</dbReference>
<dbReference type="Gene3D" id="1.20.5.4770">
    <property type="match status" value="1"/>
</dbReference>
<evidence type="ECO:0000256" key="1">
    <source>
        <dbReference type="ARBA" id="ARBA00003732"/>
    </source>
</evidence>
<keyword evidence="9" id="KW-1185">Reference proteome</keyword>
<comment type="function">
    <text evidence="1">May be involved in environmental stress response.</text>
</comment>
<feature type="domain" description="AN1-type" evidence="7">
    <location>
        <begin position="95"/>
        <end position="141"/>
    </location>
</feature>